<reference evidence="3" key="1">
    <citation type="journal article" date="2010" name="Nat. Biotechnol.">
        <title>Draft genome sequence of the oilseed species Ricinus communis.</title>
        <authorList>
            <person name="Chan A.P."/>
            <person name="Crabtree J."/>
            <person name="Zhao Q."/>
            <person name="Lorenzi H."/>
            <person name="Orvis J."/>
            <person name="Puiu D."/>
            <person name="Melake-Berhan A."/>
            <person name="Jones K.M."/>
            <person name="Redman J."/>
            <person name="Chen G."/>
            <person name="Cahoon E.B."/>
            <person name="Gedil M."/>
            <person name="Stanke M."/>
            <person name="Haas B.J."/>
            <person name="Wortman J.R."/>
            <person name="Fraser-Liggett C.M."/>
            <person name="Ravel J."/>
            <person name="Rabinowicz P.D."/>
        </authorList>
    </citation>
    <scope>NUCLEOTIDE SEQUENCE [LARGE SCALE GENOMIC DNA]</scope>
    <source>
        <strain evidence="3">cv. Hale</strain>
    </source>
</reference>
<evidence type="ECO:0008006" key="4">
    <source>
        <dbReference type="Google" id="ProtNLM"/>
    </source>
</evidence>
<dbReference type="STRING" id="3988.B9RKX5"/>
<dbReference type="SUPFAM" id="SSF48150">
    <property type="entry name" value="DNA-glycosylase"/>
    <property type="match status" value="1"/>
</dbReference>
<feature type="transmembrane region" description="Helical" evidence="1">
    <location>
        <begin position="198"/>
        <end position="216"/>
    </location>
</feature>
<dbReference type="AlphaFoldDB" id="B9RKX5"/>
<dbReference type="PANTHER" id="PTHR10242">
    <property type="entry name" value="8-OXOGUANINE DNA GLYCOSYLASE"/>
    <property type="match status" value="1"/>
</dbReference>
<evidence type="ECO:0000313" key="3">
    <source>
        <dbReference type="Proteomes" id="UP000008311"/>
    </source>
</evidence>
<keyword evidence="3" id="KW-1185">Reference proteome</keyword>
<name>B9RKX5_RICCO</name>
<dbReference type="InterPro" id="IPR011257">
    <property type="entry name" value="DNA_glycosylase"/>
</dbReference>
<dbReference type="GO" id="GO:0006285">
    <property type="term" value="P:base-excision repair, AP site formation"/>
    <property type="evidence" value="ECO:0000318"/>
    <property type="project" value="GO_Central"/>
</dbReference>
<dbReference type="GO" id="GO:0034039">
    <property type="term" value="F:8-oxo-7,8-dihydroguanine DNA N-glycosylase activity"/>
    <property type="evidence" value="ECO:0000318"/>
    <property type="project" value="GO_Central"/>
</dbReference>
<keyword evidence="1" id="KW-1133">Transmembrane helix</keyword>
<keyword evidence="1" id="KW-0472">Membrane</keyword>
<evidence type="ECO:0000256" key="1">
    <source>
        <dbReference type="SAM" id="Phobius"/>
    </source>
</evidence>
<keyword evidence="1" id="KW-0812">Transmembrane</keyword>
<dbReference type="InParanoid" id="B9RKX5"/>
<dbReference type="Gene3D" id="1.10.340.30">
    <property type="entry name" value="Hypothetical protein, domain 2"/>
    <property type="match status" value="1"/>
</dbReference>
<organism evidence="2 3">
    <name type="scientific">Ricinus communis</name>
    <name type="common">Castor bean</name>
    <dbReference type="NCBI Taxonomy" id="3988"/>
    <lineage>
        <taxon>Eukaryota</taxon>
        <taxon>Viridiplantae</taxon>
        <taxon>Streptophyta</taxon>
        <taxon>Embryophyta</taxon>
        <taxon>Tracheophyta</taxon>
        <taxon>Spermatophyta</taxon>
        <taxon>Magnoliopsida</taxon>
        <taxon>eudicotyledons</taxon>
        <taxon>Gunneridae</taxon>
        <taxon>Pentapetalae</taxon>
        <taxon>rosids</taxon>
        <taxon>fabids</taxon>
        <taxon>Malpighiales</taxon>
        <taxon>Euphorbiaceae</taxon>
        <taxon>Acalyphoideae</taxon>
        <taxon>Acalypheae</taxon>
        <taxon>Ricinus</taxon>
    </lineage>
</organism>
<proteinExistence type="predicted"/>
<feature type="transmembrane region" description="Helical" evidence="1">
    <location>
        <begin position="174"/>
        <end position="192"/>
    </location>
</feature>
<accession>B9RKX5</accession>
<dbReference type="eggNOG" id="ENOG502QUBQ">
    <property type="taxonomic scope" value="Eukaryota"/>
</dbReference>
<dbReference type="InterPro" id="IPR052054">
    <property type="entry name" value="Oxidative_DNA_repair_enzyme"/>
</dbReference>
<dbReference type="EMBL" id="EQ973785">
    <property type="protein sequence ID" value="EEF47990.1"/>
    <property type="molecule type" value="Genomic_DNA"/>
</dbReference>
<evidence type="ECO:0000313" key="2">
    <source>
        <dbReference type="EMBL" id="EEF47990.1"/>
    </source>
</evidence>
<dbReference type="PANTHER" id="PTHR10242:SF7">
    <property type="entry name" value="HHH-GPD DOMAIN-CONTAINING PROTEIN"/>
    <property type="match status" value="1"/>
</dbReference>
<dbReference type="GO" id="GO:0005634">
    <property type="term" value="C:nucleus"/>
    <property type="evidence" value="ECO:0000318"/>
    <property type="project" value="GO_Central"/>
</dbReference>
<gene>
    <name evidence="2" type="ORF">RCOM_1564040</name>
</gene>
<sequence length="457" mass="52834">MTSGDACFFLALSKSESFDLEKVVCNHGFFMMAPNRWLPETKTLQRPLRIREDTKSVLISISQPLNHHLRIVAHDIQNLTSEDRQTMLNQVRRMLRISEKDEREVKEFQEMHAEAKKKGFGRLFRSPSLFEDAVKSILLCNCLSTLSTHRLSLAMDAYLNLGKVTSSLQNGLEIMLQFLVVIFLPYILTALLDYFDIYLLWLSASKVWPASMVVFYNRNWSRKWKRALSMAEALCQLQPKLASELAYYISKSKRTGKVFIPCPVLKGQKRKDETQSIMPNKRLILDSTTNFPTLKELAMVDEDYLKEQCNLGHRAKSIIDLVRCIENGKLELNKFDQDPLPSYEILSKQLLKVKGVGRFASANILMCLGFYRQIPADSETVRLVRTVHAREICTSKTIEKDVKEIYDKYEPFQCLAYWLELLNDYEKRVGKLSKLPYSSYQMVTGSINQLEMAEMKN</sequence>
<protein>
    <recommendedName>
        <fullName evidence="4">HhH-GPD domain-containing protein</fullName>
    </recommendedName>
</protein>
<dbReference type="Proteomes" id="UP000008311">
    <property type="component" value="Unassembled WGS sequence"/>
</dbReference>